<keyword evidence="5 10" id="KW-0418">Kinase</keyword>
<dbReference type="InterPro" id="IPR005467">
    <property type="entry name" value="His_kinase_dom"/>
</dbReference>
<evidence type="ECO:0000256" key="3">
    <source>
        <dbReference type="ARBA" id="ARBA00022553"/>
    </source>
</evidence>
<accession>A0LP36</accession>
<dbReference type="InParanoid" id="A0LP36"/>
<dbReference type="Pfam" id="PF08448">
    <property type="entry name" value="PAS_4"/>
    <property type="match status" value="1"/>
</dbReference>
<evidence type="ECO:0000259" key="7">
    <source>
        <dbReference type="PROSITE" id="PS50109"/>
    </source>
</evidence>
<dbReference type="GO" id="GO:0000155">
    <property type="term" value="F:phosphorelay sensor kinase activity"/>
    <property type="evidence" value="ECO:0007669"/>
    <property type="project" value="InterPro"/>
</dbReference>
<dbReference type="InterPro" id="IPR000700">
    <property type="entry name" value="PAS-assoc_C"/>
</dbReference>
<dbReference type="PROSITE" id="PS50113">
    <property type="entry name" value="PAC"/>
    <property type="match status" value="1"/>
</dbReference>
<dbReference type="RefSeq" id="WP_011700313.1">
    <property type="nucleotide sequence ID" value="NC_008554.1"/>
</dbReference>
<dbReference type="Gene3D" id="3.30.565.10">
    <property type="entry name" value="Histidine kinase-like ATPase, C-terminal domain"/>
    <property type="match status" value="1"/>
</dbReference>
<dbReference type="HOGENOM" id="CLU_590420_0_0_7"/>
<feature type="domain" description="PAC" evidence="9">
    <location>
        <begin position="188"/>
        <end position="238"/>
    </location>
</feature>
<comment type="catalytic activity">
    <reaction evidence="1">
        <text>ATP + protein L-histidine = ADP + protein N-phospho-L-histidine.</text>
        <dbReference type="EC" id="2.7.13.3"/>
    </reaction>
</comment>
<dbReference type="Gene3D" id="1.10.287.130">
    <property type="match status" value="1"/>
</dbReference>
<protein>
    <recommendedName>
        <fullName evidence="2">histidine kinase</fullName>
        <ecNumber evidence="2">2.7.13.3</ecNumber>
    </recommendedName>
</protein>
<keyword evidence="11" id="KW-1185">Reference proteome</keyword>
<name>A0LP36_SYNFM</name>
<dbReference type="eggNOG" id="COG4251">
    <property type="taxonomic scope" value="Bacteria"/>
</dbReference>
<feature type="compositionally biased region" description="Pro residues" evidence="6">
    <location>
        <begin position="68"/>
        <end position="78"/>
    </location>
</feature>
<dbReference type="PROSITE" id="PS50109">
    <property type="entry name" value="HIS_KIN"/>
    <property type="match status" value="1"/>
</dbReference>
<dbReference type="SUPFAM" id="SSF47384">
    <property type="entry name" value="Homodimeric domain of signal transducing histidine kinase"/>
    <property type="match status" value="1"/>
</dbReference>
<feature type="compositionally biased region" description="Basic and acidic residues" evidence="6">
    <location>
        <begin position="49"/>
        <end position="58"/>
    </location>
</feature>
<dbReference type="PANTHER" id="PTHR43304:SF1">
    <property type="entry name" value="PAC DOMAIN-CONTAINING PROTEIN"/>
    <property type="match status" value="1"/>
</dbReference>
<dbReference type="CDD" id="cd00075">
    <property type="entry name" value="HATPase"/>
    <property type="match status" value="1"/>
</dbReference>
<dbReference type="CDD" id="cd00082">
    <property type="entry name" value="HisKA"/>
    <property type="match status" value="1"/>
</dbReference>
<evidence type="ECO:0000256" key="5">
    <source>
        <dbReference type="ARBA" id="ARBA00022777"/>
    </source>
</evidence>
<dbReference type="InterPro" id="IPR003661">
    <property type="entry name" value="HisK_dim/P_dom"/>
</dbReference>
<dbReference type="InterPro" id="IPR036097">
    <property type="entry name" value="HisK_dim/P_sf"/>
</dbReference>
<dbReference type="SMART" id="SM00387">
    <property type="entry name" value="HATPase_c"/>
    <property type="match status" value="1"/>
</dbReference>
<proteinExistence type="predicted"/>
<evidence type="ECO:0000256" key="6">
    <source>
        <dbReference type="SAM" id="MobiDB-lite"/>
    </source>
</evidence>
<dbReference type="EMBL" id="CP000478">
    <property type="protein sequence ID" value="ABK19188.1"/>
    <property type="molecule type" value="Genomic_DNA"/>
</dbReference>
<dbReference type="InterPro" id="IPR003594">
    <property type="entry name" value="HATPase_dom"/>
</dbReference>
<evidence type="ECO:0000256" key="1">
    <source>
        <dbReference type="ARBA" id="ARBA00000085"/>
    </source>
</evidence>
<dbReference type="eggNOG" id="COG3829">
    <property type="taxonomic scope" value="Bacteria"/>
</dbReference>
<dbReference type="SUPFAM" id="SSF55785">
    <property type="entry name" value="PYP-like sensor domain (PAS domain)"/>
    <property type="match status" value="1"/>
</dbReference>
<dbReference type="PANTHER" id="PTHR43304">
    <property type="entry name" value="PHYTOCHROME-LIKE PROTEIN CPH1"/>
    <property type="match status" value="1"/>
</dbReference>
<evidence type="ECO:0000313" key="11">
    <source>
        <dbReference type="Proteomes" id="UP000001784"/>
    </source>
</evidence>
<reference evidence="10 11" key="1">
    <citation type="submission" date="2006-10" db="EMBL/GenBank/DDBJ databases">
        <title>Complete sequence of Syntrophobacter fumaroxidans MPOB.</title>
        <authorList>
            <consortium name="US DOE Joint Genome Institute"/>
            <person name="Copeland A."/>
            <person name="Lucas S."/>
            <person name="Lapidus A."/>
            <person name="Barry K."/>
            <person name="Detter J.C."/>
            <person name="Glavina del Rio T."/>
            <person name="Hammon N."/>
            <person name="Israni S."/>
            <person name="Pitluck S."/>
            <person name="Goltsman E.G."/>
            <person name="Martinez M."/>
            <person name="Schmutz J."/>
            <person name="Larimer F."/>
            <person name="Land M."/>
            <person name="Hauser L."/>
            <person name="Kyrpides N."/>
            <person name="Kim E."/>
            <person name="Boone D.R."/>
            <person name="Brockman F."/>
            <person name="Culley D."/>
            <person name="Ferry J."/>
            <person name="Gunsalus R."/>
            <person name="McInerney M.J."/>
            <person name="Morrison M."/>
            <person name="Plugge C."/>
            <person name="Rohlin L."/>
            <person name="Scholten J."/>
            <person name="Sieber J."/>
            <person name="Stams A.J.M."/>
            <person name="Worm P."/>
            <person name="Henstra A.M."/>
            <person name="Richardson P."/>
        </authorList>
    </citation>
    <scope>NUCLEOTIDE SEQUENCE [LARGE SCALE GENOMIC DNA]</scope>
    <source>
        <strain evidence="11">DSM 10017 / MPOB</strain>
    </source>
</reference>
<evidence type="ECO:0000313" key="10">
    <source>
        <dbReference type="EMBL" id="ABK19188.1"/>
    </source>
</evidence>
<dbReference type="SMART" id="SM00388">
    <property type="entry name" value="HisKA"/>
    <property type="match status" value="1"/>
</dbReference>
<sequence length="463" mass="52530">MNDTDKTKEQLINELEELRRRIAELEGHGSFRTPAGQSPGSAERSGPIPERRQPDRSCGDSAPRKQPRIPPVPFPPPGSLLGKTIARRGQTEEALQVVCQQLLGIIDFLPDATFVIDEDGKVIAWNHAIEEMTGVKKEDIIGQGDYAYAVPFYGERRPILVDRVFDKALQFRHHYDFVVEKGNTIYAEAYVPMTFRGKGAYLWIKASPLCDDTGRMIGAIESIRDVTERKKLEEAHRINAEKIKLFAYSVSHDLKSPIVGIHGLTRLLFRRYRDYLDEKGKLYCEQILKATEQAVALVDEINVYIRTKEIPLHFEVFKPSETIKMVRDEFGALLSIRRIAWVEPDPVPEIKADRLSLLRVLRNLVDNALKYGGNRLTAIRIEYAQTEDFHVFSVCDDGVGMKIEGSEEMFNAFQRDKTARDVEGTGLGLAIVKEIAEKHRGKVRVERGPVCGTIFRVYLSKHL</sequence>
<dbReference type="InterPro" id="IPR000014">
    <property type="entry name" value="PAS"/>
</dbReference>
<dbReference type="InterPro" id="IPR004358">
    <property type="entry name" value="Sig_transdc_His_kin-like_C"/>
</dbReference>
<dbReference type="AlphaFoldDB" id="A0LP36"/>
<feature type="domain" description="PAS" evidence="8">
    <location>
        <begin position="105"/>
        <end position="143"/>
    </location>
</feature>
<dbReference type="KEGG" id="sfu:Sfum_3517"/>
<dbReference type="SMART" id="SM00091">
    <property type="entry name" value="PAS"/>
    <property type="match status" value="1"/>
</dbReference>
<dbReference type="InterPro" id="IPR036890">
    <property type="entry name" value="HATPase_C_sf"/>
</dbReference>
<dbReference type="InterPro" id="IPR035965">
    <property type="entry name" value="PAS-like_dom_sf"/>
</dbReference>
<dbReference type="Gene3D" id="3.30.450.20">
    <property type="entry name" value="PAS domain"/>
    <property type="match status" value="1"/>
</dbReference>
<dbReference type="PROSITE" id="PS50112">
    <property type="entry name" value="PAS"/>
    <property type="match status" value="1"/>
</dbReference>
<evidence type="ECO:0000259" key="9">
    <source>
        <dbReference type="PROSITE" id="PS50113"/>
    </source>
</evidence>
<keyword evidence="4 10" id="KW-0808">Transferase</keyword>
<keyword evidence="3" id="KW-0597">Phosphoprotein</keyword>
<dbReference type="CDD" id="cd00130">
    <property type="entry name" value="PAS"/>
    <property type="match status" value="1"/>
</dbReference>
<gene>
    <name evidence="10" type="ordered locus">Sfum_3517</name>
</gene>
<evidence type="ECO:0000256" key="2">
    <source>
        <dbReference type="ARBA" id="ARBA00012438"/>
    </source>
</evidence>
<dbReference type="Proteomes" id="UP000001784">
    <property type="component" value="Chromosome"/>
</dbReference>
<feature type="domain" description="Histidine kinase" evidence="7">
    <location>
        <begin position="249"/>
        <end position="463"/>
    </location>
</feature>
<dbReference type="InterPro" id="IPR013656">
    <property type="entry name" value="PAS_4"/>
</dbReference>
<dbReference type="InterPro" id="IPR052162">
    <property type="entry name" value="Sensor_kinase/Photoreceptor"/>
</dbReference>
<feature type="region of interest" description="Disordered" evidence="6">
    <location>
        <begin position="23"/>
        <end position="83"/>
    </location>
</feature>
<dbReference type="OrthoDB" id="5342753at2"/>
<dbReference type="EC" id="2.7.13.3" evidence="2"/>
<dbReference type="NCBIfam" id="TIGR00229">
    <property type="entry name" value="sensory_box"/>
    <property type="match status" value="1"/>
</dbReference>
<evidence type="ECO:0000256" key="4">
    <source>
        <dbReference type="ARBA" id="ARBA00022679"/>
    </source>
</evidence>
<dbReference type="Pfam" id="PF00512">
    <property type="entry name" value="HisKA"/>
    <property type="match status" value="1"/>
</dbReference>
<dbReference type="PRINTS" id="PR00344">
    <property type="entry name" value="BCTRLSENSOR"/>
</dbReference>
<dbReference type="STRING" id="335543.Sfum_3517"/>
<organism evidence="10 11">
    <name type="scientific">Syntrophobacter fumaroxidans (strain DSM 10017 / MPOB)</name>
    <dbReference type="NCBI Taxonomy" id="335543"/>
    <lineage>
        <taxon>Bacteria</taxon>
        <taxon>Pseudomonadati</taxon>
        <taxon>Thermodesulfobacteriota</taxon>
        <taxon>Syntrophobacteria</taxon>
        <taxon>Syntrophobacterales</taxon>
        <taxon>Syntrophobacteraceae</taxon>
        <taxon>Syntrophobacter</taxon>
    </lineage>
</organism>
<dbReference type="Pfam" id="PF02518">
    <property type="entry name" value="HATPase_c"/>
    <property type="match status" value="1"/>
</dbReference>
<evidence type="ECO:0000259" key="8">
    <source>
        <dbReference type="PROSITE" id="PS50112"/>
    </source>
</evidence>
<dbReference type="SUPFAM" id="SSF55874">
    <property type="entry name" value="ATPase domain of HSP90 chaperone/DNA topoisomerase II/histidine kinase"/>
    <property type="match status" value="1"/>
</dbReference>